<organism evidence="1 2">
    <name type="scientific">Owenweeksia hongkongensis (strain DSM 17368 / CIP 108786 / JCM 12287 / NRRL B-23963 / UST20020801)</name>
    <dbReference type="NCBI Taxonomy" id="926562"/>
    <lineage>
        <taxon>Bacteria</taxon>
        <taxon>Pseudomonadati</taxon>
        <taxon>Bacteroidota</taxon>
        <taxon>Flavobacteriia</taxon>
        <taxon>Flavobacteriales</taxon>
        <taxon>Owenweeksiaceae</taxon>
        <taxon>Owenweeksia</taxon>
    </lineage>
</organism>
<evidence type="ECO:0000313" key="1">
    <source>
        <dbReference type="EMBL" id="AEV31604.1"/>
    </source>
</evidence>
<dbReference type="EMBL" id="CP003156">
    <property type="protein sequence ID" value="AEV31604.1"/>
    <property type="molecule type" value="Genomic_DNA"/>
</dbReference>
<reference evidence="1 2" key="1">
    <citation type="journal article" date="2012" name="Stand. Genomic Sci.">
        <title>Genome sequence of the orange-pigmented seawater bacterium Owenweeksia hongkongensis type strain (UST20020801(T)).</title>
        <authorList>
            <person name="Riedel T."/>
            <person name="Held B."/>
            <person name="Nolan M."/>
            <person name="Lucas S."/>
            <person name="Lapidus A."/>
            <person name="Tice H."/>
            <person name="Del Rio T.G."/>
            <person name="Cheng J.F."/>
            <person name="Han C."/>
            <person name="Tapia R."/>
            <person name="Goodwin L.A."/>
            <person name="Pitluck S."/>
            <person name="Liolios K."/>
            <person name="Mavromatis K."/>
            <person name="Pagani I."/>
            <person name="Ivanova N."/>
            <person name="Mikhailova N."/>
            <person name="Pati A."/>
            <person name="Chen A."/>
            <person name="Palaniappan K."/>
            <person name="Rohde M."/>
            <person name="Tindall B.J."/>
            <person name="Detter J.C."/>
            <person name="Goker M."/>
            <person name="Woyke T."/>
            <person name="Bristow J."/>
            <person name="Eisen J.A."/>
            <person name="Markowitz V."/>
            <person name="Hugenholtz P."/>
            <person name="Klenk H.P."/>
            <person name="Kyrpides N.C."/>
        </authorList>
    </citation>
    <scope>NUCLEOTIDE SEQUENCE</scope>
    <source>
        <strain evidence="2">DSM 17368 / JCM 12287 / NRRL B-23963</strain>
    </source>
</reference>
<name>G8R0E4_OWEHD</name>
<gene>
    <name evidence="1" type="ordered locus">Oweho_0588</name>
</gene>
<evidence type="ECO:0000313" key="2">
    <source>
        <dbReference type="Proteomes" id="UP000005631"/>
    </source>
</evidence>
<dbReference type="KEGG" id="oho:Oweho_0588"/>
<sequence>MKTYTIFAALIVGSVLLASECQCDNGDDPDDRPTDEMVMINTLD</sequence>
<accession>G8R0E4</accession>
<dbReference type="AlphaFoldDB" id="G8R0E4"/>
<protein>
    <submittedName>
        <fullName evidence="1">Uncharacterized protein</fullName>
    </submittedName>
</protein>
<dbReference type="RefSeq" id="WP_014200965.1">
    <property type="nucleotide sequence ID" value="NC_016599.1"/>
</dbReference>
<dbReference type="Proteomes" id="UP000005631">
    <property type="component" value="Chromosome"/>
</dbReference>
<keyword evidence="2" id="KW-1185">Reference proteome</keyword>
<dbReference type="HOGENOM" id="CLU_3219476_0_0_10"/>
<proteinExistence type="predicted"/>